<organism evidence="10 11">
    <name type="scientific">Anaerotruncus colihominis</name>
    <dbReference type="NCBI Taxonomy" id="169435"/>
    <lineage>
        <taxon>Bacteria</taxon>
        <taxon>Bacillati</taxon>
        <taxon>Bacillota</taxon>
        <taxon>Clostridia</taxon>
        <taxon>Eubacteriales</taxon>
        <taxon>Oscillospiraceae</taxon>
        <taxon>Anaerotruncus</taxon>
    </lineage>
</organism>
<dbReference type="InterPro" id="IPR000834">
    <property type="entry name" value="Peptidase_M14"/>
</dbReference>
<dbReference type="AlphaFoldDB" id="A0A845QKF6"/>
<evidence type="ECO:0000256" key="1">
    <source>
        <dbReference type="ARBA" id="ARBA00001947"/>
    </source>
</evidence>
<dbReference type="SMART" id="SM00631">
    <property type="entry name" value="Zn_pept"/>
    <property type="match status" value="1"/>
</dbReference>
<keyword evidence="7" id="KW-0482">Metalloprotease</keyword>
<comment type="caution">
    <text evidence="10">The sequence shown here is derived from an EMBL/GenBank/DDBJ whole genome shotgun (WGS) entry which is preliminary data.</text>
</comment>
<evidence type="ECO:0000256" key="2">
    <source>
        <dbReference type="ARBA" id="ARBA00005988"/>
    </source>
</evidence>
<dbReference type="PROSITE" id="PS52035">
    <property type="entry name" value="PEPTIDASE_M14"/>
    <property type="match status" value="1"/>
</dbReference>
<dbReference type="RefSeq" id="WP_160202373.1">
    <property type="nucleotide sequence ID" value="NZ_QXWK01000019.1"/>
</dbReference>
<evidence type="ECO:0000256" key="3">
    <source>
        <dbReference type="ARBA" id="ARBA00022670"/>
    </source>
</evidence>
<keyword evidence="6" id="KW-0862">Zinc</keyword>
<keyword evidence="5" id="KW-0378">Hydrolase</keyword>
<dbReference type="EMBL" id="QXWK01000019">
    <property type="protein sequence ID" value="NBH62086.1"/>
    <property type="molecule type" value="Genomic_DNA"/>
</dbReference>
<comment type="caution">
    <text evidence="8">Lacks conserved residue(s) required for the propagation of feature annotation.</text>
</comment>
<dbReference type="Proteomes" id="UP000446866">
    <property type="component" value="Unassembled WGS sequence"/>
</dbReference>
<evidence type="ECO:0000256" key="6">
    <source>
        <dbReference type="ARBA" id="ARBA00022833"/>
    </source>
</evidence>
<protein>
    <recommendedName>
        <fullName evidence="9">Peptidase M14 domain-containing protein</fullName>
    </recommendedName>
</protein>
<comment type="cofactor">
    <cofactor evidence="1">
        <name>Zn(2+)</name>
        <dbReference type="ChEBI" id="CHEBI:29105"/>
    </cofactor>
</comment>
<dbReference type="PANTHER" id="PTHR11705:SF143">
    <property type="entry name" value="SLL0236 PROTEIN"/>
    <property type="match status" value="1"/>
</dbReference>
<dbReference type="GO" id="GO:0006508">
    <property type="term" value="P:proteolysis"/>
    <property type="evidence" value="ECO:0007669"/>
    <property type="project" value="UniProtKB-KW"/>
</dbReference>
<dbReference type="InterPro" id="IPR057246">
    <property type="entry name" value="CARBOXYPEPT_ZN_1"/>
</dbReference>
<dbReference type="PROSITE" id="PS00132">
    <property type="entry name" value="CARBOXYPEPT_ZN_1"/>
    <property type="match status" value="1"/>
</dbReference>
<proteinExistence type="inferred from homology"/>
<evidence type="ECO:0000313" key="10">
    <source>
        <dbReference type="EMBL" id="NBH62086.1"/>
    </source>
</evidence>
<evidence type="ECO:0000256" key="4">
    <source>
        <dbReference type="ARBA" id="ARBA00022723"/>
    </source>
</evidence>
<dbReference type="GO" id="GO:0004181">
    <property type="term" value="F:metallocarboxypeptidase activity"/>
    <property type="evidence" value="ECO:0007669"/>
    <property type="project" value="InterPro"/>
</dbReference>
<evidence type="ECO:0000256" key="7">
    <source>
        <dbReference type="ARBA" id="ARBA00023049"/>
    </source>
</evidence>
<feature type="domain" description="Peptidase M14" evidence="9">
    <location>
        <begin position="7"/>
        <end position="347"/>
    </location>
</feature>
<dbReference type="SUPFAM" id="SSF53187">
    <property type="entry name" value="Zn-dependent exopeptidases"/>
    <property type="match status" value="1"/>
</dbReference>
<dbReference type="PRINTS" id="PR00765">
    <property type="entry name" value="CRBOXYPTASEA"/>
</dbReference>
<evidence type="ECO:0000256" key="8">
    <source>
        <dbReference type="PROSITE-ProRule" id="PRU01379"/>
    </source>
</evidence>
<keyword evidence="3" id="KW-0645">Protease</keyword>
<dbReference type="CDD" id="cd06905">
    <property type="entry name" value="M14-like"/>
    <property type="match status" value="1"/>
</dbReference>
<evidence type="ECO:0000256" key="5">
    <source>
        <dbReference type="ARBA" id="ARBA00022801"/>
    </source>
</evidence>
<gene>
    <name evidence="10" type="ORF">D0435_10525</name>
</gene>
<dbReference type="GO" id="GO:0005615">
    <property type="term" value="C:extracellular space"/>
    <property type="evidence" value="ECO:0007669"/>
    <property type="project" value="TreeGrafter"/>
</dbReference>
<sequence>MLYRKDHYYTYEEIKMLLSAWQQGYPSLLKVSSIGKTYEGREIFAAEMTAGGNPERKPGILINGNLHSKELIGSNAVLYAMEYFLSGYGEDSSVTKLLEAKTLYFIPRINADGAEISVATPYTRRGSKRMFHEEEEGVYPADINGDGEIVKMRIPSGSGQWKCDEIDSRLMVPRTEDDKESVFYDLVTEGLVCGEVTRPLKDARDPYDLDPNREFPFDWSKDTIGYTRRECSGKYPLYECEVRHLADFIFAHENINMVVDEHSCGGAYIAPMTFCQEHGGPEKDVEIFVREGVKATERTGYVSNGAFPPGLVGVAKGSYTTWLYYERGIAAWCNENWNSRQLVEPVDADHPLPYMTALTPPEDALALERKLLAWDDTQKESYFCPWTEFEHPQLGKVEIGGWKEKWIMDNPPTFLMEQECEKALQFILQCIEASPQLSMGIPAEVLHEGKRYIEVRIENTGKYPVSGTYQAEKLGISAEITADIYFEADCCSAENLPENLAGGEVVVLRFAVPETVSGPYRIELCSRCSGTVSVSGRI</sequence>
<name>A0A845QKF6_9FIRM</name>
<comment type="similarity">
    <text evidence="2 8">Belongs to the peptidase M14 family.</text>
</comment>
<keyword evidence="4" id="KW-0479">Metal-binding</keyword>
<dbReference type="GO" id="GO:0008270">
    <property type="term" value="F:zinc ion binding"/>
    <property type="evidence" value="ECO:0007669"/>
    <property type="project" value="InterPro"/>
</dbReference>
<reference evidence="10 11" key="1">
    <citation type="submission" date="2018-08" db="EMBL/GenBank/DDBJ databases">
        <title>Murine metabolic-syndrome-specific gut microbial biobank.</title>
        <authorList>
            <person name="Liu C."/>
        </authorList>
    </citation>
    <scope>NUCLEOTIDE SEQUENCE [LARGE SCALE GENOMIC DNA]</scope>
    <source>
        <strain evidence="10 11">28</strain>
    </source>
</reference>
<dbReference type="Pfam" id="PF00246">
    <property type="entry name" value="Peptidase_M14"/>
    <property type="match status" value="2"/>
</dbReference>
<evidence type="ECO:0000313" key="11">
    <source>
        <dbReference type="Proteomes" id="UP000446866"/>
    </source>
</evidence>
<evidence type="ECO:0000259" key="9">
    <source>
        <dbReference type="PROSITE" id="PS52035"/>
    </source>
</evidence>
<accession>A0A845QKF6</accession>
<keyword evidence="11" id="KW-1185">Reference proteome</keyword>
<dbReference type="PANTHER" id="PTHR11705">
    <property type="entry name" value="PROTEASE FAMILY M14 CARBOXYPEPTIDASE A,B"/>
    <property type="match status" value="1"/>
</dbReference>
<dbReference type="Gene3D" id="3.40.630.10">
    <property type="entry name" value="Zn peptidases"/>
    <property type="match status" value="1"/>
</dbReference>